<organism evidence="2">
    <name type="scientific">marine sediment metagenome</name>
    <dbReference type="NCBI Taxonomy" id="412755"/>
    <lineage>
        <taxon>unclassified sequences</taxon>
        <taxon>metagenomes</taxon>
        <taxon>ecological metagenomes</taxon>
    </lineage>
</organism>
<gene>
    <name evidence="2" type="ORF">S01H1_71013</name>
</gene>
<reference evidence="2" key="1">
    <citation type="journal article" date="2014" name="Front. Microbiol.">
        <title>High frequency of phylogenetically diverse reductive dehalogenase-homologous genes in deep subseafloor sedimentary metagenomes.</title>
        <authorList>
            <person name="Kawai M."/>
            <person name="Futagami T."/>
            <person name="Toyoda A."/>
            <person name="Takaki Y."/>
            <person name="Nishi S."/>
            <person name="Hori S."/>
            <person name="Arai W."/>
            <person name="Tsubouchi T."/>
            <person name="Morono Y."/>
            <person name="Uchiyama I."/>
            <person name="Ito T."/>
            <person name="Fujiyama A."/>
            <person name="Inagaki F."/>
            <person name="Takami H."/>
        </authorList>
    </citation>
    <scope>NUCLEOTIDE SEQUENCE</scope>
    <source>
        <strain evidence="2">Expedition CK06-06</strain>
    </source>
</reference>
<evidence type="ECO:0000259" key="1">
    <source>
        <dbReference type="Pfam" id="PF19251"/>
    </source>
</evidence>
<feature type="non-terminal residue" evidence="2">
    <location>
        <position position="245"/>
    </location>
</feature>
<proteinExistence type="predicted"/>
<sequence>PPPPVNYPIDTPVTNANVQKYASANQATDKYFGNGVYEKTAYKNPGNRLGGVQQTYSLTGKAIDKSDFKHNNMVPFFGAKIKGATVSADIAETVLDNMQGAGSQIIRKTEQAPLFKPQQNLQFASGAPNASDFLQSRVNPSMRMANVKPWEEERVGPGLGKGFTTAGSGGFNSGMEDRNAWLPKTVNELRVDTNPKMTFGMAGHEGPANAYIKRSANIKTQGKVEKYQPDTYFASGPDRWFTTTG</sequence>
<accession>X0XN81</accession>
<dbReference type="EMBL" id="BARS01047259">
    <property type="protein sequence ID" value="GAG38098.1"/>
    <property type="molecule type" value="Genomic_DNA"/>
</dbReference>
<dbReference type="InterPro" id="IPR045418">
    <property type="entry name" value="P2_DUF5899"/>
</dbReference>
<dbReference type="Pfam" id="PF19251">
    <property type="entry name" value="DUF5899"/>
    <property type="match status" value="1"/>
</dbReference>
<evidence type="ECO:0000313" key="2">
    <source>
        <dbReference type="EMBL" id="GAG38098.1"/>
    </source>
</evidence>
<dbReference type="AlphaFoldDB" id="X0XN81"/>
<comment type="caution">
    <text evidence="2">The sequence shown here is derived from an EMBL/GenBank/DDBJ whole genome shotgun (WGS) entry which is preliminary data.</text>
</comment>
<name>X0XN81_9ZZZZ</name>
<feature type="non-terminal residue" evidence="2">
    <location>
        <position position="1"/>
    </location>
</feature>
<protein>
    <recommendedName>
        <fullName evidence="1">DUF5899 domain-containing protein</fullName>
    </recommendedName>
</protein>
<feature type="domain" description="DUF5899" evidence="1">
    <location>
        <begin position="134"/>
        <end position="231"/>
    </location>
</feature>